<keyword evidence="3" id="KW-0862">Zinc</keyword>
<keyword evidence="2" id="KW-0479">Metal-binding</keyword>
<organism evidence="7 8">
    <name type="scientific">Panagrellus redivivus</name>
    <name type="common">Microworm</name>
    <dbReference type="NCBI Taxonomy" id="6233"/>
    <lineage>
        <taxon>Eukaryota</taxon>
        <taxon>Metazoa</taxon>
        <taxon>Ecdysozoa</taxon>
        <taxon>Nematoda</taxon>
        <taxon>Chromadorea</taxon>
        <taxon>Rhabditida</taxon>
        <taxon>Tylenchina</taxon>
        <taxon>Panagrolaimomorpha</taxon>
        <taxon>Panagrolaimoidea</taxon>
        <taxon>Panagrolaimidae</taxon>
        <taxon>Panagrellus</taxon>
    </lineage>
</organism>
<dbReference type="InterPro" id="IPR034751">
    <property type="entry name" value="Yippee"/>
</dbReference>
<comment type="similarity">
    <text evidence="1 4">Belongs to the yippee family.</text>
</comment>
<evidence type="ECO:0000256" key="2">
    <source>
        <dbReference type="ARBA" id="ARBA00022723"/>
    </source>
</evidence>
<dbReference type="InterPro" id="IPR039058">
    <property type="entry name" value="Yippee_fam"/>
</dbReference>
<feature type="compositionally biased region" description="Acidic residues" evidence="5">
    <location>
        <begin position="138"/>
        <end position="156"/>
    </location>
</feature>
<evidence type="ECO:0000313" key="7">
    <source>
        <dbReference type="Proteomes" id="UP000492821"/>
    </source>
</evidence>
<evidence type="ECO:0000256" key="1">
    <source>
        <dbReference type="ARBA" id="ARBA00005613"/>
    </source>
</evidence>
<keyword evidence="7" id="KW-1185">Reference proteome</keyword>
<evidence type="ECO:0000256" key="3">
    <source>
        <dbReference type="ARBA" id="ARBA00022833"/>
    </source>
</evidence>
<dbReference type="GO" id="GO:0046872">
    <property type="term" value="F:metal ion binding"/>
    <property type="evidence" value="ECO:0007669"/>
    <property type="project" value="UniProtKB-KW"/>
</dbReference>
<name>A0A7E5A0X6_PANRE</name>
<protein>
    <recommendedName>
        <fullName evidence="4">Protein yippee-like</fullName>
    </recommendedName>
</protein>
<feature type="region of interest" description="Disordered" evidence="5">
    <location>
        <begin position="112"/>
        <end position="156"/>
    </location>
</feature>
<dbReference type="PROSITE" id="PS51792">
    <property type="entry name" value="YIPPEE"/>
    <property type="match status" value="1"/>
</dbReference>
<proteinExistence type="inferred from homology"/>
<evidence type="ECO:0000256" key="4">
    <source>
        <dbReference type="RuleBase" id="RU110713"/>
    </source>
</evidence>
<dbReference type="Pfam" id="PF03226">
    <property type="entry name" value="Yippee-Mis18"/>
    <property type="match status" value="1"/>
</dbReference>
<dbReference type="PANTHER" id="PTHR13848">
    <property type="entry name" value="PROTEIN YIPPEE-LIKE CG15309-RELATED"/>
    <property type="match status" value="1"/>
</dbReference>
<dbReference type="InterPro" id="IPR004910">
    <property type="entry name" value="Yippee/Mis18/Cereblon"/>
</dbReference>
<dbReference type="AlphaFoldDB" id="A0A7E5A0X6"/>
<reference evidence="8" key="2">
    <citation type="submission" date="2020-10" db="UniProtKB">
        <authorList>
            <consortium name="WormBaseParasite"/>
        </authorList>
    </citation>
    <scope>IDENTIFICATION</scope>
</reference>
<sequence>MGRLFIEDFGGDETFECRNCKIFLSNRHELVSETFRGATGTAFLFNKVANIRTGDMHERNMMTGKHFIRDVFCKKCETKLGWMYEFAVDEEQRYKEGKTILERKYITETILNKKAGSKEDNASEYADLSSPSPSPPPAEDDDDDDDVDADDDANLV</sequence>
<evidence type="ECO:0000256" key="5">
    <source>
        <dbReference type="SAM" id="MobiDB-lite"/>
    </source>
</evidence>
<feature type="domain" description="Yippee" evidence="6">
    <location>
        <begin position="13"/>
        <end position="110"/>
    </location>
</feature>
<evidence type="ECO:0000259" key="6">
    <source>
        <dbReference type="PROSITE" id="PS51792"/>
    </source>
</evidence>
<accession>A0A7E5A0X6</accession>
<dbReference type="Proteomes" id="UP000492821">
    <property type="component" value="Unassembled WGS sequence"/>
</dbReference>
<reference evidence="7" key="1">
    <citation type="journal article" date="2013" name="Genetics">
        <title>The draft genome and transcriptome of Panagrellus redivivus are shaped by the harsh demands of a free-living lifestyle.</title>
        <authorList>
            <person name="Srinivasan J."/>
            <person name="Dillman A.R."/>
            <person name="Macchietto M.G."/>
            <person name="Heikkinen L."/>
            <person name="Lakso M."/>
            <person name="Fracchia K.M."/>
            <person name="Antoshechkin I."/>
            <person name="Mortazavi A."/>
            <person name="Wong G."/>
            <person name="Sternberg P.W."/>
        </authorList>
    </citation>
    <scope>NUCLEOTIDE SEQUENCE [LARGE SCALE GENOMIC DNA]</scope>
    <source>
        <strain evidence="7">MT8872</strain>
    </source>
</reference>
<evidence type="ECO:0000313" key="8">
    <source>
        <dbReference type="WBParaSite" id="Pan_g804.t1"/>
    </source>
</evidence>
<dbReference type="WBParaSite" id="Pan_g804.t1">
    <property type="protein sequence ID" value="Pan_g804.t1"/>
    <property type="gene ID" value="Pan_g804"/>
</dbReference>